<evidence type="ECO:0000259" key="3">
    <source>
        <dbReference type="PROSITE" id="PS50056"/>
    </source>
</evidence>
<sequence length="183" mass="19996">MMQAPGREEAEVILLDGTRLPGGFAVEYQWLTAQLAMGGMIGTASNVGVLEDARITHVINLQEEFDDAALLKDTGLVLRWLGVPDSLEPFPAEALGEALRFYRQAIARSDHRVYVHCMAGKNRSPLFVYALLRAEGWTEQAAVEAIRRASPAALLRRGALEAVEHLLPSLVEGRGTEAVSRCD</sequence>
<dbReference type="SUPFAM" id="SSF52799">
    <property type="entry name" value="(Phosphotyrosine protein) phosphatases II"/>
    <property type="match status" value="1"/>
</dbReference>
<dbReference type="Proteomes" id="UP000663090">
    <property type="component" value="Chromosome"/>
</dbReference>
<organism evidence="4 5">
    <name type="scientific">Myxococcus landrumensis</name>
    <dbReference type="NCBI Taxonomy" id="2813577"/>
    <lineage>
        <taxon>Bacteria</taxon>
        <taxon>Pseudomonadati</taxon>
        <taxon>Myxococcota</taxon>
        <taxon>Myxococcia</taxon>
        <taxon>Myxococcales</taxon>
        <taxon>Cystobacterineae</taxon>
        <taxon>Myxococcaceae</taxon>
        <taxon>Myxococcus</taxon>
    </lineage>
</organism>
<reference evidence="4 5" key="1">
    <citation type="submission" date="2021-02" db="EMBL/GenBank/DDBJ databases">
        <title>De Novo genome assembly of isolated myxobacteria.</title>
        <authorList>
            <person name="Stevens D.C."/>
        </authorList>
    </citation>
    <scope>NUCLEOTIDE SEQUENCE [LARGE SCALE GENOMIC DNA]</scope>
    <source>
        <strain evidence="4 5">SCHIC003</strain>
    </source>
</reference>
<proteinExistence type="predicted"/>
<dbReference type="Pfam" id="PF00782">
    <property type="entry name" value="DSPc"/>
    <property type="match status" value="1"/>
</dbReference>
<evidence type="ECO:0000256" key="2">
    <source>
        <dbReference type="ARBA" id="ARBA00022912"/>
    </source>
</evidence>
<dbReference type="InterPro" id="IPR000387">
    <property type="entry name" value="Tyr_Pase_dom"/>
</dbReference>
<dbReference type="SMART" id="SM00195">
    <property type="entry name" value="DSPc"/>
    <property type="match status" value="1"/>
</dbReference>
<keyword evidence="1" id="KW-0378">Hydrolase</keyword>
<gene>
    <name evidence="4" type="ORF">JY572_02710</name>
</gene>
<dbReference type="Gene3D" id="3.90.190.10">
    <property type="entry name" value="Protein tyrosine phosphatase superfamily"/>
    <property type="match status" value="1"/>
</dbReference>
<dbReference type="InterPro" id="IPR016130">
    <property type="entry name" value="Tyr_Pase_AS"/>
</dbReference>
<evidence type="ECO:0000256" key="1">
    <source>
        <dbReference type="ARBA" id="ARBA00022801"/>
    </source>
</evidence>
<dbReference type="RefSeq" id="WP_206716756.1">
    <property type="nucleotide sequence ID" value="NZ_CP071091.1"/>
</dbReference>
<dbReference type="InterPro" id="IPR020422">
    <property type="entry name" value="TYR_PHOSPHATASE_DUAL_dom"/>
</dbReference>
<protein>
    <submittedName>
        <fullName evidence="4">Dual specificity protein phosphatase family protein</fullName>
    </submittedName>
</protein>
<dbReference type="PROSITE" id="PS00383">
    <property type="entry name" value="TYR_PHOSPHATASE_1"/>
    <property type="match status" value="1"/>
</dbReference>
<dbReference type="InterPro" id="IPR029021">
    <property type="entry name" value="Prot-tyrosine_phosphatase-like"/>
</dbReference>
<name>A0ABX7N8E7_9BACT</name>
<dbReference type="EMBL" id="CP071091">
    <property type="protein sequence ID" value="QSQ15014.1"/>
    <property type="molecule type" value="Genomic_DNA"/>
</dbReference>
<dbReference type="InterPro" id="IPR000340">
    <property type="entry name" value="Dual-sp_phosphatase_cat-dom"/>
</dbReference>
<accession>A0ABX7N8E7</accession>
<dbReference type="CDD" id="cd14498">
    <property type="entry name" value="DSP"/>
    <property type="match status" value="1"/>
</dbReference>
<keyword evidence="5" id="KW-1185">Reference proteome</keyword>
<evidence type="ECO:0000313" key="4">
    <source>
        <dbReference type="EMBL" id="QSQ15014.1"/>
    </source>
</evidence>
<feature type="domain" description="Tyrosine specific protein phosphatases" evidence="3">
    <location>
        <begin position="93"/>
        <end position="161"/>
    </location>
</feature>
<dbReference type="PROSITE" id="PS50056">
    <property type="entry name" value="TYR_PHOSPHATASE_2"/>
    <property type="match status" value="1"/>
</dbReference>
<evidence type="ECO:0000313" key="5">
    <source>
        <dbReference type="Proteomes" id="UP000663090"/>
    </source>
</evidence>
<keyword evidence="2" id="KW-0904">Protein phosphatase</keyword>